<feature type="transmembrane region" description="Helical" evidence="6">
    <location>
        <begin position="183"/>
        <end position="201"/>
    </location>
</feature>
<evidence type="ECO:0000256" key="3">
    <source>
        <dbReference type="ARBA" id="ARBA00022989"/>
    </source>
</evidence>
<dbReference type="PANTHER" id="PTHR30520">
    <property type="entry name" value="FORMATE TRANSPORTER-RELATED"/>
    <property type="match status" value="1"/>
</dbReference>
<keyword evidence="4 6" id="KW-0472">Membrane</keyword>
<name>A0ABV6KW09_9BACI</name>
<evidence type="ECO:0000256" key="6">
    <source>
        <dbReference type="SAM" id="Phobius"/>
    </source>
</evidence>
<dbReference type="PROSITE" id="PS01006">
    <property type="entry name" value="FORMATE_NITRITE_TP_2"/>
    <property type="match status" value="1"/>
</dbReference>
<dbReference type="PROSITE" id="PS01005">
    <property type="entry name" value="FORMATE_NITRITE_TP_1"/>
    <property type="match status" value="1"/>
</dbReference>
<evidence type="ECO:0000256" key="5">
    <source>
        <dbReference type="ARBA" id="ARBA00049660"/>
    </source>
</evidence>
<evidence type="ECO:0000256" key="2">
    <source>
        <dbReference type="ARBA" id="ARBA00022692"/>
    </source>
</evidence>
<feature type="transmembrane region" description="Helical" evidence="6">
    <location>
        <begin position="29"/>
        <end position="48"/>
    </location>
</feature>
<evidence type="ECO:0000256" key="1">
    <source>
        <dbReference type="ARBA" id="ARBA00004141"/>
    </source>
</evidence>
<gene>
    <name evidence="7" type="ORF">ACFFHF_20215</name>
</gene>
<dbReference type="EMBL" id="JBHLUU010000122">
    <property type="protein sequence ID" value="MFC0477519.1"/>
    <property type="molecule type" value="Genomic_DNA"/>
</dbReference>
<protein>
    <submittedName>
        <fullName evidence="7">Formate/nitrite transporter family protein</fullName>
    </submittedName>
</protein>
<sequence>MYNELTPIEEAALNAKKKRDTWMSSKLHYFIKAMLAGVYIGFGIMVSYKTGEFFFDAGSPSAMLLVAIFFGTALVMIIYGGAELFTSNAMTMTIGTLRKETTWYETLQIWLACYFGNLAGALFFSLLIMLSGLFLSPDKSELLMDVASYKMHGHTLEIFFRAILCNWLVCLAIWLPMHVKGDVAKLLLTLLLVFGFVISGYEHSIANMALFGIALMVPHPETITIWSAIHNIIPVTLGNLIGGSIFVGALYVYLNKKPVVKEKKVLENEVSFSVSEKRVAKL</sequence>
<dbReference type="PANTHER" id="PTHR30520:SF8">
    <property type="entry name" value="NITRITE TRANSPORTER NIRC"/>
    <property type="match status" value="1"/>
</dbReference>
<dbReference type="Pfam" id="PF01226">
    <property type="entry name" value="Form_Nir_trans"/>
    <property type="match status" value="1"/>
</dbReference>
<keyword evidence="3 6" id="KW-1133">Transmembrane helix</keyword>
<comment type="caution">
    <text evidence="7">The sequence shown here is derived from an EMBL/GenBank/DDBJ whole genome shotgun (WGS) entry which is preliminary data.</text>
</comment>
<keyword evidence="2 6" id="KW-0812">Transmembrane</keyword>
<proteinExistence type="inferred from homology"/>
<evidence type="ECO:0000313" key="7">
    <source>
        <dbReference type="EMBL" id="MFC0477519.1"/>
    </source>
</evidence>
<organism evidence="7 8">
    <name type="scientific">Robertmurraya beringensis</name>
    <dbReference type="NCBI Taxonomy" id="641660"/>
    <lineage>
        <taxon>Bacteria</taxon>
        <taxon>Bacillati</taxon>
        <taxon>Bacillota</taxon>
        <taxon>Bacilli</taxon>
        <taxon>Bacillales</taxon>
        <taxon>Bacillaceae</taxon>
        <taxon>Robertmurraya</taxon>
    </lineage>
</organism>
<accession>A0ABV6KW09</accession>
<comment type="similarity">
    <text evidence="5">Belongs to the FNT transporter (TC 1.A.16) family.</text>
</comment>
<keyword evidence="8" id="KW-1185">Reference proteome</keyword>
<evidence type="ECO:0000256" key="4">
    <source>
        <dbReference type="ARBA" id="ARBA00023136"/>
    </source>
</evidence>
<feature type="transmembrane region" description="Helical" evidence="6">
    <location>
        <begin position="158"/>
        <end position="177"/>
    </location>
</feature>
<feature type="transmembrane region" description="Helical" evidence="6">
    <location>
        <begin position="60"/>
        <end position="82"/>
    </location>
</feature>
<feature type="transmembrane region" description="Helical" evidence="6">
    <location>
        <begin position="109"/>
        <end position="137"/>
    </location>
</feature>
<dbReference type="Proteomes" id="UP001589738">
    <property type="component" value="Unassembled WGS sequence"/>
</dbReference>
<dbReference type="InterPro" id="IPR024002">
    <property type="entry name" value="For/NO2_transpt_CS"/>
</dbReference>
<dbReference type="InterPro" id="IPR023271">
    <property type="entry name" value="Aquaporin-like"/>
</dbReference>
<evidence type="ECO:0000313" key="8">
    <source>
        <dbReference type="Proteomes" id="UP001589738"/>
    </source>
</evidence>
<dbReference type="RefSeq" id="WP_160547059.1">
    <property type="nucleotide sequence ID" value="NZ_JBHLUU010000122.1"/>
</dbReference>
<reference evidence="7 8" key="1">
    <citation type="submission" date="2024-09" db="EMBL/GenBank/DDBJ databases">
        <authorList>
            <person name="Sun Q."/>
            <person name="Mori K."/>
        </authorList>
    </citation>
    <scope>NUCLEOTIDE SEQUENCE [LARGE SCALE GENOMIC DNA]</scope>
    <source>
        <strain evidence="7 8">CGMCC 1.9126</strain>
    </source>
</reference>
<feature type="transmembrane region" description="Helical" evidence="6">
    <location>
        <begin position="235"/>
        <end position="254"/>
    </location>
</feature>
<dbReference type="InterPro" id="IPR000292">
    <property type="entry name" value="For/NO2_transpt"/>
</dbReference>
<comment type="subcellular location">
    <subcellularLocation>
        <location evidence="1">Membrane</location>
        <topology evidence="1">Multi-pass membrane protein</topology>
    </subcellularLocation>
</comment>
<dbReference type="Gene3D" id="1.20.1080.10">
    <property type="entry name" value="Glycerol uptake facilitator protein"/>
    <property type="match status" value="1"/>
</dbReference>